<dbReference type="Gramene" id="OB01G37750.1">
    <property type="protein sequence ID" value="OB01G37750.1"/>
    <property type="gene ID" value="OB01G37750"/>
</dbReference>
<dbReference type="Pfam" id="PF01459">
    <property type="entry name" value="Porin_3"/>
    <property type="match status" value="1"/>
</dbReference>
<dbReference type="eggNOG" id="KOG3126">
    <property type="taxonomic scope" value="Eukaryota"/>
</dbReference>
<keyword evidence="5" id="KW-0812">Transmembrane</keyword>
<keyword evidence="13" id="KW-1185">Reference proteome</keyword>
<dbReference type="STRING" id="4533.J3L3G9"/>
<accession>J3L3G9</accession>
<evidence type="ECO:0000256" key="1">
    <source>
        <dbReference type="ARBA" id="ARBA00004294"/>
    </source>
</evidence>
<evidence type="ECO:0000313" key="13">
    <source>
        <dbReference type="Proteomes" id="UP000006038"/>
    </source>
</evidence>
<dbReference type="GO" id="GO:0005741">
    <property type="term" value="C:mitochondrial outer membrane"/>
    <property type="evidence" value="ECO:0007669"/>
    <property type="project" value="UniProtKB-SubCell"/>
</dbReference>
<reference evidence="12" key="2">
    <citation type="submission" date="2013-04" db="UniProtKB">
        <authorList>
            <consortium name="EnsemblPlants"/>
        </authorList>
    </citation>
    <scope>IDENTIFICATION</scope>
</reference>
<dbReference type="OMA" id="TSETRCI"/>
<dbReference type="GO" id="GO:0015288">
    <property type="term" value="F:porin activity"/>
    <property type="evidence" value="ECO:0007669"/>
    <property type="project" value="UniProtKB-KW"/>
</dbReference>
<dbReference type="GO" id="GO:0046930">
    <property type="term" value="C:pore complex"/>
    <property type="evidence" value="ECO:0007669"/>
    <property type="project" value="UniProtKB-KW"/>
</dbReference>
<dbReference type="Gene3D" id="2.40.160.10">
    <property type="entry name" value="Porin"/>
    <property type="match status" value="1"/>
</dbReference>
<dbReference type="PANTHER" id="PTHR11743">
    <property type="entry name" value="VOLTAGE-DEPENDENT ANION-SELECTIVE CHANNEL"/>
    <property type="match status" value="1"/>
</dbReference>
<dbReference type="FunFam" id="2.40.160.10:FF:000003">
    <property type="entry name" value="Outer mitochondrial membrane protein porin"/>
    <property type="match status" value="1"/>
</dbReference>
<protein>
    <submittedName>
        <fullName evidence="12">Uncharacterized protein</fullName>
    </submittedName>
</protein>
<evidence type="ECO:0000256" key="2">
    <source>
        <dbReference type="ARBA" id="ARBA00009624"/>
    </source>
</evidence>
<evidence type="ECO:0000256" key="7">
    <source>
        <dbReference type="ARBA" id="ARBA00023065"/>
    </source>
</evidence>
<dbReference type="EnsemblPlants" id="OB01G37750.1">
    <property type="protein sequence ID" value="OB01G37750.1"/>
    <property type="gene ID" value="OB01G37750"/>
</dbReference>
<evidence type="ECO:0000256" key="6">
    <source>
        <dbReference type="ARBA" id="ARBA00022787"/>
    </source>
</evidence>
<evidence type="ECO:0000256" key="11">
    <source>
        <dbReference type="ARBA" id="ARBA00024851"/>
    </source>
</evidence>
<dbReference type="HOGENOM" id="CLU_069937_0_0_1"/>
<dbReference type="InterPro" id="IPR023614">
    <property type="entry name" value="Porin_dom_sf"/>
</dbReference>
<keyword evidence="4" id="KW-1134">Transmembrane beta strand</keyword>
<organism evidence="12">
    <name type="scientific">Oryza brachyantha</name>
    <name type="common">malo sina</name>
    <dbReference type="NCBI Taxonomy" id="4533"/>
    <lineage>
        <taxon>Eukaryota</taxon>
        <taxon>Viridiplantae</taxon>
        <taxon>Streptophyta</taxon>
        <taxon>Embryophyta</taxon>
        <taxon>Tracheophyta</taxon>
        <taxon>Spermatophyta</taxon>
        <taxon>Magnoliopsida</taxon>
        <taxon>Liliopsida</taxon>
        <taxon>Poales</taxon>
        <taxon>Poaceae</taxon>
        <taxon>BOP clade</taxon>
        <taxon>Oryzoideae</taxon>
        <taxon>Oryzeae</taxon>
        <taxon>Oryzinae</taxon>
        <taxon>Oryza</taxon>
    </lineage>
</organism>
<dbReference type="Proteomes" id="UP000006038">
    <property type="component" value="Chromosome 1"/>
</dbReference>
<evidence type="ECO:0000256" key="9">
    <source>
        <dbReference type="ARBA" id="ARBA00023128"/>
    </source>
</evidence>
<proteinExistence type="inferred from homology"/>
<dbReference type="CDD" id="cd07306">
    <property type="entry name" value="Porin3_VDAC"/>
    <property type="match status" value="1"/>
</dbReference>
<comment type="subcellular location">
    <subcellularLocation>
        <location evidence="1">Mitochondrion outer membrane</location>
    </subcellularLocation>
</comment>
<sequence length="305" mass="32797">MEETEEFEVVGLYSVTGIPPEGNAPGLDSEVSKKDTPTVAATGPGLFSEIDRKAKDLLYKDFSTGQKFSLTTCSKNGLAITTASTRKHKAIFSKIQTQLKNNNMFTTITTERLPIPGLKKIISFPIPYQQTAGKVELQYLDDYAGISLGVGLNSKPLVNLSCVFGNKTVAVGADVAFDSSTEDFTEYNAGLKFTTPDLAAALMLINKGESLAASYYQLVNEESGSAVGGELTHSFSRKKNSFAIGALHALDPLTTVKIRYSSRGMIGALIKHEWRPKTSFTLSTQVDTNAINKAPEVGLAVALKP</sequence>
<dbReference type="InterPro" id="IPR027246">
    <property type="entry name" value="Porin_Euk/Tom40"/>
</dbReference>
<dbReference type="AlphaFoldDB" id="J3L3G9"/>
<keyword evidence="7" id="KW-0406">Ion transport</keyword>
<dbReference type="GO" id="GO:0008308">
    <property type="term" value="F:voltage-gated monoatomic anion channel activity"/>
    <property type="evidence" value="ECO:0007669"/>
    <property type="project" value="InterPro"/>
</dbReference>
<evidence type="ECO:0000256" key="10">
    <source>
        <dbReference type="ARBA" id="ARBA00023136"/>
    </source>
</evidence>
<dbReference type="PANTHER" id="PTHR11743:SF30">
    <property type="entry name" value="MITOCHONDRIAL OUTER MEMBRANE PROTEIN PORIN 4"/>
    <property type="match status" value="1"/>
</dbReference>
<keyword evidence="10" id="KW-0472">Membrane</keyword>
<keyword evidence="6" id="KW-1000">Mitochondrion outer membrane</keyword>
<evidence type="ECO:0000256" key="8">
    <source>
        <dbReference type="ARBA" id="ARBA00023114"/>
    </source>
</evidence>
<reference evidence="12" key="1">
    <citation type="journal article" date="2013" name="Nat. Commun.">
        <title>Whole-genome sequencing of Oryza brachyantha reveals mechanisms underlying Oryza genome evolution.</title>
        <authorList>
            <person name="Chen J."/>
            <person name="Huang Q."/>
            <person name="Gao D."/>
            <person name="Wang J."/>
            <person name="Lang Y."/>
            <person name="Liu T."/>
            <person name="Li B."/>
            <person name="Bai Z."/>
            <person name="Luis Goicoechea J."/>
            <person name="Liang C."/>
            <person name="Chen C."/>
            <person name="Zhang W."/>
            <person name="Sun S."/>
            <person name="Liao Y."/>
            <person name="Zhang X."/>
            <person name="Yang L."/>
            <person name="Song C."/>
            <person name="Wang M."/>
            <person name="Shi J."/>
            <person name="Liu G."/>
            <person name="Liu J."/>
            <person name="Zhou H."/>
            <person name="Zhou W."/>
            <person name="Yu Q."/>
            <person name="An N."/>
            <person name="Chen Y."/>
            <person name="Cai Q."/>
            <person name="Wang B."/>
            <person name="Liu B."/>
            <person name="Min J."/>
            <person name="Huang Y."/>
            <person name="Wu H."/>
            <person name="Li Z."/>
            <person name="Zhang Y."/>
            <person name="Yin Y."/>
            <person name="Song W."/>
            <person name="Jiang J."/>
            <person name="Jackson S.A."/>
            <person name="Wing R.A."/>
            <person name="Wang J."/>
            <person name="Chen M."/>
        </authorList>
    </citation>
    <scope>NUCLEOTIDE SEQUENCE [LARGE SCALE GENOMIC DNA]</scope>
    <source>
        <strain evidence="12">cv. IRGC 101232</strain>
    </source>
</reference>
<keyword evidence="3" id="KW-0813">Transport</keyword>
<name>J3L3G9_ORYBR</name>
<comment type="function">
    <text evidence="11">Forms a channel through the mitochondrial outer membrane that allows diffusion of small hydrophilic molecules. The channel adopts an open conformation at low or zero membrane potential and a closed conformation at potentials above 30-40 mV. The open state has a weak anion selectivity whereas the closed state is cation-selective.</text>
</comment>
<evidence type="ECO:0000313" key="12">
    <source>
        <dbReference type="EnsemblPlants" id="OB01G37750.1"/>
    </source>
</evidence>
<evidence type="ECO:0000256" key="5">
    <source>
        <dbReference type="ARBA" id="ARBA00022692"/>
    </source>
</evidence>
<evidence type="ECO:0000256" key="3">
    <source>
        <dbReference type="ARBA" id="ARBA00022448"/>
    </source>
</evidence>
<dbReference type="InterPro" id="IPR001925">
    <property type="entry name" value="Porin_Euk"/>
</dbReference>
<evidence type="ECO:0000256" key="4">
    <source>
        <dbReference type="ARBA" id="ARBA00022452"/>
    </source>
</evidence>
<keyword evidence="9" id="KW-0496">Mitochondrion</keyword>
<keyword evidence="8" id="KW-0626">Porin</keyword>
<comment type="similarity">
    <text evidence="2">Belongs to the eukaryotic mitochondrial porin (TC 1.B.8.1) family.</text>
</comment>